<dbReference type="JaponicusDB" id="SJAG_02645">
    <property type="gene designation" value="gef3"/>
</dbReference>
<name>B6K0T1_SCHJY</name>
<feature type="region of interest" description="Disordered" evidence="1">
    <location>
        <begin position="504"/>
        <end position="526"/>
    </location>
</feature>
<sequence length="526" mass="60180">MFHHRGTRILDQREDSVQAIPIVQRKALSSCGSKEIDPLLFLKVQVSSNGVYEAWLKLQKSKTSNAICILLEMKESEQAYIHDLYVAKRFYAERLYPVLDKQEWRGVFGQFLPLCSVAARFAKDLCRAIDDEIALVRQNAASSGLIAQQFLRWLPQLKDTYSRYCLVQDRCSEQVKKWLRDENLTSVINQCDSIAKIESSSWNLDSFLVKPMQRFLKYPLLLNQLYRASLTTASTNFALLAEACSETEQAAQCVNEMKLRQETVERALRHNSSRSIFKPRTAGRLQLLKKMKGIQTSVSALYIPNHEQIVALIQELAYTHNCLLDFRNSVADYVNAARTHFNKLSDIIQCYGQVCKGPRNSLSWTNATNALENITRGAILRLYDDCHRMLDTFITPLLNIYERPLEVCGAWLQSGILFAKRRHARQDVGLELKDFPLLGNCLMDELPIFMQKAKQILSICVNTCAACQQRFLQTAHEQLKVVWSEHKSFLRSMEPNEVDGRYLDGTNVGDNTADDVSDVNDYQLPE</sequence>
<dbReference type="SUPFAM" id="SSF103657">
    <property type="entry name" value="BAR/IMD domain-like"/>
    <property type="match status" value="1"/>
</dbReference>
<dbReference type="VEuPathDB" id="FungiDB:SJAG_02645"/>
<organism evidence="3 5">
    <name type="scientific">Schizosaccharomyces japonicus (strain yFS275 / FY16936)</name>
    <name type="common">Fission yeast</name>
    <dbReference type="NCBI Taxonomy" id="402676"/>
    <lineage>
        <taxon>Eukaryota</taxon>
        <taxon>Fungi</taxon>
        <taxon>Dikarya</taxon>
        <taxon>Ascomycota</taxon>
        <taxon>Taphrinomycotina</taxon>
        <taxon>Schizosaccharomycetes</taxon>
        <taxon>Schizosaccharomycetales</taxon>
        <taxon>Schizosaccharomycetaceae</taxon>
        <taxon>Schizosaccharomyces</taxon>
    </lineage>
</organism>
<dbReference type="PANTHER" id="PTHR22834:SF20">
    <property type="entry name" value="SH3 DOMAIN-CONTAINING PROTEIN"/>
    <property type="match status" value="1"/>
</dbReference>
<dbReference type="GO" id="GO:0032153">
    <property type="term" value="C:cell division site"/>
    <property type="evidence" value="ECO:0007669"/>
    <property type="project" value="UniProtKB-ARBA"/>
</dbReference>
<dbReference type="Pfam" id="PF00621">
    <property type="entry name" value="RhoGEF"/>
    <property type="match status" value="1"/>
</dbReference>
<dbReference type="SUPFAM" id="SSF48065">
    <property type="entry name" value="DBL homology domain (DH-domain)"/>
    <property type="match status" value="1"/>
</dbReference>
<accession>B6K0T1</accession>
<dbReference type="GeneID" id="7047749"/>
<dbReference type="InterPro" id="IPR027267">
    <property type="entry name" value="AH/BAR_dom_sf"/>
</dbReference>
<dbReference type="SMART" id="SM00325">
    <property type="entry name" value="RhoGEF"/>
    <property type="match status" value="1"/>
</dbReference>
<dbReference type="EMBL" id="KE651166">
    <property type="protein sequence ID" value="EEB07552.1"/>
    <property type="molecule type" value="Genomic_DNA"/>
</dbReference>
<dbReference type="PANTHER" id="PTHR22834">
    <property type="entry name" value="NUCLEAR FUSION PROTEIN FUS2"/>
    <property type="match status" value="1"/>
</dbReference>
<protein>
    <submittedName>
        <fullName evidence="3">RhoGEF Gef3</fullName>
    </submittedName>
</protein>
<dbReference type="GO" id="GO:0005737">
    <property type="term" value="C:cytoplasm"/>
    <property type="evidence" value="ECO:0000318"/>
    <property type="project" value="GO_Central"/>
</dbReference>
<evidence type="ECO:0000313" key="4">
    <source>
        <dbReference type="JaponicusDB" id="SJAG_02645"/>
    </source>
</evidence>
<dbReference type="STRING" id="402676.B6K0T1"/>
<evidence type="ECO:0000313" key="3">
    <source>
        <dbReference type="EMBL" id="EEB07552.1"/>
    </source>
</evidence>
<dbReference type="InterPro" id="IPR035899">
    <property type="entry name" value="DBL_dom_sf"/>
</dbReference>
<dbReference type="GO" id="GO:0032955">
    <property type="term" value="P:regulation of division septum assembly"/>
    <property type="evidence" value="ECO:0000318"/>
    <property type="project" value="GO_Central"/>
</dbReference>
<dbReference type="RefSeq" id="XP_002173845.1">
    <property type="nucleotide sequence ID" value="XM_002173809.1"/>
</dbReference>
<dbReference type="GO" id="GO:0031991">
    <property type="term" value="P:regulation of actomyosin contractile ring contraction"/>
    <property type="evidence" value="ECO:0000318"/>
    <property type="project" value="GO_Central"/>
</dbReference>
<dbReference type="OMA" id="ECDSMAK"/>
<dbReference type="InterPro" id="IPR000219">
    <property type="entry name" value="DH_dom"/>
</dbReference>
<evidence type="ECO:0000313" key="5">
    <source>
        <dbReference type="Proteomes" id="UP000001744"/>
    </source>
</evidence>
<dbReference type="Proteomes" id="UP000001744">
    <property type="component" value="Unassembled WGS sequence"/>
</dbReference>
<gene>
    <name evidence="4" type="primary">gef3</name>
    <name evidence="3" type="ORF">SJAG_02645</name>
</gene>
<dbReference type="GO" id="GO:0005085">
    <property type="term" value="F:guanyl-nucleotide exchange factor activity"/>
    <property type="evidence" value="ECO:0000318"/>
    <property type="project" value="GO_Central"/>
</dbReference>
<dbReference type="Gene3D" id="1.20.900.10">
    <property type="entry name" value="Dbl homology (DH) domain"/>
    <property type="match status" value="1"/>
</dbReference>
<dbReference type="OrthoDB" id="10256089at2759"/>
<dbReference type="HOGENOM" id="CLU_517915_0_0_1"/>
<dbReference type="eggNOG" id="KOG3519">
    <property type="taxonomic scope" value="Eukaryota"/>
</dbReference>
<dbReference type="InterPro" id="IPR051492">
    <property type="entry name" value="Dynamin-Rho_GEF"/>
</dbReference>
<dbReference type="PROSITE" id="PS50010">
    <property type="entry name" value="DH_2"/>
    <property type="match status" value="1"/>
</dbReference>
<proteinExistence type="predicted"/>
<keyword evidence="5" id="KW-1185">Reference proteome</keyword>
<dbReference type="AlphaFoldDB" id="B6K0T1"/>
<reference evidence="3 5" key="1">
    <citation type="journal article" date="2011" name="Science">
        <title>Comparative functional genomics of the fission yeasts.</title>
        <authorList>
            <person name="Rhind N."/>
            <person name="Chen Z."/>
            <person name="Yassour M."/>
            <person name="Thompson D.A."/>
            <person name="Haas B.J."/>
            <person name="Habib N."/>
            <person name="Wapinski I."/>
            <person name="Roy S."/>
            <person name="Lin M.F."/>
            <person name="Heiman D.I."/>
            <person name="Young S.K."/>
            <person name="Furuya K."/>
            <person name="Guo Y."/>
            <person name="Pidoux A."/>
            <person name="Chen H.M."/>
            <person name="Robbertse B."/>
            <person name="Goldberg J.M."/>
            <person name="Aoki K."/>
            <person name="Bayne E.H."/>
            <person name="Berlin A.M."/>
            <person name="Desjardins C.A."/>
            <person name="Dobbs E."/>
            <person name="Dukaj L."/>
            <person name="Fan L."/>
            <person name="FitzGerald M.G."/>
            <person name="French C."/>
            <person name="Gujja S."/>
            <person name="Hansen K."/>
            <person name="Keifenheim D."/>
            <person name="Levin J.Z."/>
            <person name="Mosher R.A."/>
            <person name="Mueller C.A."/>
            <person name="Pfiffner J."/>
            <person name="Priest M."/>
            <person name="Russ C."/>
            <person name="Smialowska A."/>
            <person name="Swoboda P."/>
            <person name="Sykes S.M."/>
            <person name="Vaughn M."/>
            <person name="Vengrova S."/>
            <person name="Yoder R."/>
            <person name="Zeng Q."/>
            <person name="Allshire R."/>
            <person name="Baulcombe D."/>
            <person name="Birren B.W."/>
            <person name="Brown W."/>
            <person name="Ekwall K."/>
            <person name="Kellis M."/>
            <person name="Leatherwood J."/>
            <person name="Levin H."/>
            <person name="Margalit H."/>
            <person name="Martienssen R."/>
            <person name="Nieduszynski C.A."/>
            <person name="Spatafora J.W."/>
            <person name="Friedman N."/>
            <person name="Dalgaard J.Z."/>
            <person name="Baumann P."/>
            <person name="Niki H."/>
            <person name="Regev A."/>
            <person name="Nusbaum C."/>
        </authorList>
    </citation>
    <scope>NUCLEOTIDE SEQUENCE [LARGE SCALE GENOMIC DNA]</scope>
    <source>
        <strain evidence="5">yFS275 / FY16936</strain>
    </source>
</reference>
<feature type="domain" description="DH" evidence="2">
    <location>
        <begin position="65"/>
        <end position="257"/>
    </location>
</feature>
<evidence type="ECO:0000256" key="1">
    <source>
        <dbReference type="SAM" id="MobiDB-lite"/>
    </source>
</evidence>
<evidence type="ECO:0000259" key="2">
    <source>
        <dbReference type="PROSITE" id="PS50010"/>
    </source>
</evidence>